<protein>
    <submittedName>
        <fullName evidence="1">Uncharacterized protein</fullName>
    </submittedName>
</protein>
<organism evidence="1 2">
    <name type="scientific">Rhizobium wenxiniae</name>
    <dbReference type="NCBI Taxonomy" id="1737357"/>
    <lineage>
        <taxon>Bacteria</taxon>
        <taxon>Pseudomonadati</taxon>
        <taxon>Pseudomonadota</taxon>
        <taxon>Alphaproteobacteria</taxon>
        <taxon>Hyphomicrobiales</taxon>
        <taxon>Rhizobiaceae</taxon>
        <taxon>Rhizobium/Agrobacterium group</taxon>
        <taxon>Rhizobium</taxon>
    </lineage>
</organism>
<sequence>MHNLKEFATSSNGDRWFLGRNEQSSAAFVLHRGNPASGGHETRSTVDSFLAQEPRGPQHDRLAAVLAAIEAPETADGGEEEKTPSLKLAEEYLRLGGKRRAKVDDNIVNTRLWEDEPKEASEFWDIKVEPMEEKQRREVELHLPSISDD</sequence>
<reference evidence="1 2" key="1">
    <citation type="submission" date="2020-08" db="EMBL/GenBank/DDBJ databases">
        <title>Genomic Encyclopedia of Type Strains, Phase IV (KMG-IV): sequencing the most valuable type-strain genomes for metagenomic binning, comparative biology and taxonomic classification.</title>
        <authorList>
            <person name="Goeker M."/>
        </authorList>
    </citation>
    <scope>NUCLEOTIDE SEQUENCE [LARGE SCALE GENOMIC DNA]</scope>
    <source>
        <strain evidence="1 2">DSM 100734</strain>
    </source>
</reference>
<dbReference type="Proteomes" id="UP000547879">
    <property type="component" value="Unassembled WGS sequence"/>
</dbReference>
<proteinExistence type="predicted"/>
<evidence type="ECO:0000313" key="1">
    <source>
        <dbReference type="EMBL" id="MBB6165183.1"/>
    </source>
</evidence>
<dbReference type="RefSeq" id="WP_244654539.1">
    <property type="nucleotide sequence ID" value="NZ_BMHW01000009.1"/>
</dbReference>
<name>A0A7W9YCG6_9HYPH</name>
<keyword evidence="2" id="KW-1185">Reference proteome</keyword>
<accession>A0A7W9YCG6</accession>
<evidence type="ECO:0000313" key="2">
    <source>
        <dbReference type="Proteomes" id="UP000547879"/>
    </source>
</evidence>
<comment type="caution">
    <text evidence="1">The sequence shown here is derived from an EMBL/GenBank/DDBJ whole genome shotgun (WGS) entry which is preliminary data.</text>
</comment>
<dbReference type="EMBL" id="JACHEG010000008">
    <property type="protein sequence ID" value="MBB6165183.1"/>
    <property type="molecule type" value="Genomic_DNA"/>
</dbReference>
<dbReference type="AlphaFoldDB" id="A0A7W9YCG6"/>
<gene>
    <name evidence="1" type="ORF">HNQ72_005029</name>
</gene>